<keyword evidence="1" id="KW-0677">Repeat</keyword>
<dbReference type="CDD" id="cd18186">
    <property type="entry name" value="BTB_POZ_ZBTB_KLHL-like"/>
    <property type="match status" value="1"/>
</dbReference>
<evidence type="ECO:0000256" key="1">
    <source>
        <dbReference type="ARBA" id="ARBA00022737"/>
    </source>
</evidence>
<dbReference type="InterPro" id="IPR051625">
    <property type="entry name" value="Signaling_Regulatory_Domain"/>
</dbReference>
<feature type="compositionally biased region" description="Low complexity" evidence="3">
    <location>
        <begin position="169"/>
        <end position="183"/>
    </location>
</feature>
<dbReference type="PROSITE" id="PS50097">
    <property type="entry name" value="BTB"/>
    <property type="match status" value="1"/>
</dbReference>
<dbReference type="Proteomes" id="UP001150062">
    <property type="component" value="Unassembled WGS sequence"/>
</dbReference>
<name>A0ABQ8ZDE6_9EUKA</name>
<proteinExistence type="predicted"/>
<sequence length="727" mass="86256">MKTKKKNYFFRKKSTSLEIFQKTDPETGIEYKEELQRIYKVVGGNSNDCYLMKKTNLLFFNQGKQKSKFYEYPRITPNKIIKISSGSEHILILDQQGIVYSINRSNYQTWQMATGHNKNKKIRANKIYALGFFLENELFVHDITCGSNNSYFLCSRRDNKKKIFKDQNQKQNANQNQNQNQNLDDPKNKKKNCNSFSLYSCGRVKSSGVERFRISIIFSPEKVSDNVSHVFSGNFAYHFWYLTTNNTIMGAGENIYSQLGLDLDSNILKPKRIRIKHLENDDIQDLKGGYQHSLLLTNRGELYGTGKKGSNGLNRKVKEFTKIETLSDAFVYQMAICEDFNLILTDQGVYYWGEGDFVNKELESRIPKKLKVSQSIDFGDYDLSNSRNVFYLIQKEKSSIIEDFADLFESKQLCNDKISGIPVHKLWVETRIGRPLNQFKKWIKEKNFNQNEILDFLKWIYSNTHNKNRLSNSISNLHHLKLFFNGFINNNELINTTVNQSLIKLYKNEKSKNFFIQVKVFEKEKELEIEKQTEREIKKKKKKKKEKEREKEKEKEKENENENEKETEKERKKGEYENTVDLKIKIKELQKRDKDFESVKPIENYKNKKDFVDHQEKEEKNMYKYEEIAVHDFVLFARSGLYRAFFDFIQENQITNKIQDYSSKSIQTLKIFIKFLYYDRLVITNENKSELILIIEELSDAVEYYQLNIASELLYELNRIKKELRFY</sequence>
<evidence type="ECO:0000256" key="3">
    <source>
        <dbReference type="SAM" id="MobiDB-lite"/>
    </source>
</evidence>
<dbReference type="Gene3D" id="2.130.10.30">
    <property type="entry name" value="Regulator of chromosome condensation 1/beta-lactamase-inhibitor protein II"/>
    <property type="match status" value="1"/>
</dbReference>
<dbReference type="EMBL" id="JAOAOG010000016">
    <property type="protein sequence ID" value="KAJ6254932.1"/>
    <property type="molecule type" value="Genomic_DNA"/>
</dbReference>
<dbReference type="InterPro" id="IPR011333">
    <property type="entry name" value="SKP1/BTB/POZ_sf"/>
</dbReference>
<keyword evidence="6" id="KW-1185">Reference proteome</keyword>
<evidence type="ECO:0000259" key="4">
    <source>
        <dbReference type="PROSITE" id="PS50097"/>
    </source>
</evidence>
<feature type="domain" description="BTB" evidence="4">
    <location>
        <begin position="626"/>
        <end position="685"/>
    </location>
</feature>
<gene>
    <name evidence="5" type="ORF">M0813_11982</name>
</gene>
<accession>A0ABQ8ZDE6</accession>
<feature type="repeat" description="RCC1" evidence="2">
    <location>
        <begin position="246"/>
        <end position="299"/>
    </location>
</feature>
<dbReference type="InterPro" id="IPR000408">
    <property type="entry name" value="Reg_chr_condens"/>
</dbReference>
<feature type="compositionally biased region" description="Basic and acidic residues" evidence="3">
    <location>
        <begin position="547"/>
        <end position="572"/>
    </location>
</feature>
<evidence type="ECO:0000313" key="6">
    <source>
        <dbReference type="Proteomes" id="UP001150062"/>
    </source>
</evidence>
<dbReference type="SUPFAM" id="SSF50985">
    <property type="entry name" value="RCC1/BLIP-II"/>
    <property type="match status" value="1"/>
</dbReference>
<feature type="region of interest" description="Disordered" evidence="3">
    <location>
        <begin position="536"/>
        <end position="572"/>
    </location>
</feature>
<dbReference type="Gene3D" id="3.30.710.10">
    <property type="entry name" value="Potassium Channel Kv1.1, Chain A"/>
    <property type="match status" value="1"/>
</dbReference>
<comment type="caution">
    <text evidence="5">The sequence shown here is derived from an EMBL/GenBank/DDBJ whole genome shotgun (WGS) entry which is preliminary data.</text>
</comment>
<dbReference type="PANTHER" id="PTHR22872">
    <property type="entry name" value="BTK-BINDING PROTEIN-RELATED"/>
    <property type="match status" value="1"/>
</dbReference>
<evidence type="ECO:0000313" key="5">
    <source>
        <dbReference type="EMBL" id="KAJ6254932.1"/>
    </source>
</evidence>
<dbReference type="PROSITE" id="PS50012">
    <property type="entry name" value="RCC1_3"/>
    <property type="match status" value="1"/>
</dbReference>
<reference evidence="5" key="1">
    <citation type="submission" date="2022-08" db="EMBL/GenBank/DDBJ databases">
        <title>Novel sulfate-reducing endosymbionts in the free-living metamonad Anaeramoeba.</title>
        <authorList>
            <person name="Jerlstrom-Hultqvist J."/>
            <person name="Cepicka I."/>
            <person name="Gallot-Lavallee L."/>
            <person name="Salas-Leiva D."/>
            <person name="Curtis B.A."/>
            <person name="Zahonova K."/>
            <person name="Pipaliya S."/>
            <person name="Dacks J."/>
            <person name="Roger A.J."/>
        </authorList>
    </citation>
    <scope>NUCLEOTIDE SEQUENCE</scope>
    <source>
        <strain evidence="5">Schooner1</strain>
    </source>
</reference>
<dbReference type="InterPro" id="IPR009091">
    <property type="entry name" value="RCC1/BLIP-II"/>
</dbReference>
<organism evidence="5 6">
    <name type="scientific">Anaeramoeba flamelloides</name>
    <dbReference type="NCBI Taxonomy" id="1746091"/>
    <lineage>
        <taxon>Eukaryota</taxon>
        <taxon>Metamonada</taxon>
        <taxon>Anaeramoebidae</taxon>
        <taxon>Anaeramoeba</taxon>
    </lineage>
</organism>
<feature type="region of interest" description="Disordered" evidence="3">
    <location>
        <begin position="166"/>
        <end position="191"/>
    </location>
</feature>
<dbReference type="InterPro" id="IPR000210">
    <property type="entry name" value="BTB/POZ_dom"/>
</dbReference>
<evidence type="ECO:0000256" key="2">
    <source>
        <dbReference type="PROSITE-ProRule" id="PRU00235"/>
    </source>
</evidence>
<protein>
    <recommendedName>
        <fullName evidence="4">BTB domain-containing protein</fullName>
    </recommendedName>
</protein>